<feature type="region of interest" description="Disordered" evidence="1">
    <location>
        <begin position="262"/>
        <end position="294"/>
    </location>
</feature>
<feature type="compositionally biased region" description="Polar residues" evidence="1">
    <location>
        <begin position="322"/>
        <end position="341"/>
    </location>
</feature>
<dbReference type="PANTHER" id="PTHR31286:SF180">
    <property type="entry name" value="OS10G0362600 PROTEIN"/>
    <property type="match status" value="1"/>
</dbReference>
<organism evidence="3 4">
    <name type="scientific">Cuscuta campestris</name>
    <dbReference type="NCBI Taxonomy" id="132261"/>
    <lineage>
        <taxon>Eukaryota</taxon>
        <taxon>Viridiplantae</taxon>
        <taxon>Streptophyta</taxon>
        <taxon>Embryophyta</taxon>
        <taxon>Tracheophyta</taxon>
        <taxon>Spermatophyta</taxon>
        <taxon>Magnoliopsida</taxon>
        <taxon>eudicotyledons</taxon>
        <taxon>Gunneridae</taxon>
        <taxon>Pentapetalae</taxon>
        <taxon>asterids</taxon>
        <taxon>lamiids</taxon>
        <taxon>Solanales</taxon>
        <taxon>Convolvulaceae</taxon>
        <taxon>Cuscuteae</taxon>
        <taxon>Cuscuta</taxon>
        <taxon>Cuscuta subgen. Grammica</taxon>
        <taxon>Cuscuta sect. Cleistogrammica</taxon>
    </lineage>
</organism>
<dbReference type="PROSITE" id="PS50878">
    <property type="entry name" value="RT_POL"/>
    <property type="match status" value="1"/>
</dbReference>
<dbReference type="Pfam" id="PF14111">
    <property type="entry name" value="DUF4283"/>
    <property type="match status" value="1"/>
</dbReference>
<name>A0A484NKJ1_9ASTE</name>
<dbReference type="InterPro" id="IPR040256">
    <property type="entry name" value="At4g02000-like"/>
</dbReference>
<dbReference type="CDD" id="cd01650">
    <property type="entry name" value="RT_nLTR_like"/>
    <property type="match status" value="1"/>
</dbReference>
<feature type="compositionally biased region" description="Basic and acidic residues" evidence="1">
    <location>
        <begin position="268"/>
        <end position="283"/>
    </location>
</feature>
<dbReference type="EMBL" id="OOIL02006765">
    <property type="protein sequence ID" value="VFR01651.1"/>
    <property type="molecule type" value="Genomic_DNA"/>
</dbReference>
<evidence type="ECO:0000256" key="1">
    <source>
        <dbReference type="SAM" id="MobiDB-lite"/>
    </source>
</evidence>
<evidence type="ECO:0000259" key="2">
    <source>
        <dbReference type="PROSITE" id="PS50878"/>
    </source>
</evidence>
<dbReference type="InterPro" id="IPR025558">
    <property type="entry name" value="DUF4283"/>
</dbReference>
<dbReference type="Proteomes" id="UP000595140">
    <property type="component" value="Unassembled WGS sequence"/>
</dbReference>
<feature type="region of interest" description="Disordered" evidence="1">
    <location>
        <begin position="315"/>
        <end position="361"/>
    </location>
</feature>
<feature type="compositionally biased region" description="Polar residues" evidence="1">
    <location>
        <begin position="351"/>
        <end position="361"/>
    </location>
</feature>
<dbReference type="AlphaFoldDB" id="A0A484NKJ1"/>
<dbReference type="Pfam" id="PF00078">
    <property type="entry name" value="RVT_1"/>
    <property type="match status" value="1"/>
</dbReference>
<proteinExistence type="predicted"/>
<dbReference type="InterPro" id="IPR000477">
    <property type="entry name" value="RT_dom"/>
</dbReference>
<protein>
    <recommendedName>
        <fullName evidence="2">Reverse transcriptase domain-containing protein</fullName>
    </recommendedName>
</protein>
<sequence>MATTSENLSRTQASMASHLGEDIKKSFLEVLGSANQPEMFPSKQIEKFKGFPAISFTPNEVKSLSAPYEYALVGRFNKSRPPLHIIRSCLERIGFKVNIKIGLLSQSILFLNFKCPVDYQRCFSKGVWKINGSSMIVSKWSPVFHVDIESPIFLIWTSLPHLPVHLQEARALYSIAKCLGNPIMMDSSTSAKIRPSVARFCVEMDITQEQPKKIWIDNGGHGFFQPVSYEDIPKYCRDCQKSGHIAGKCNTADDVFPKKDVATSTKANNKDPKSSRDIGRPIVKDTNTTVQNSKADEDVLVTPLEQQEIAKEDMAGCGSAVGGTTPTTRGHDTSVQSSKNRFATIEKTPSHEGSSSIQPTAQLEVEETKVRTQHEIVEIKDAVTMVADAIEIQNGCSTPNKAAKISLDPVTAIEAKTATRHTYKETIIKVDGQLFIIEVKEQDDFESMAKPLEVTKDATSAGSKDEEPQEFVANDTFDVSQDNEETGNQTEQEFDFEEYQRRWTINGCIITFCKWTPEHEPTVDSPYFPIWVELGNFPIHLNDHKAIFSVASALGKPIKLDANSVIGVKPDRIRVCVERDLSIPFPPHIHLRLGAKDRWLPCKFENPPLYCNVCRRFGHNTQACQKQLPENLPANAPFKEVGQLGADAPMNIHNDWKMVSNKRHSKSGKANLVGPYTNHTAMNGPFRYKPLLQQGLDKGNLRRRPEEIPTFSNSQVQVGEPSINHTAKQVNWEDLMPTVEDVTEDDTSLTPRTNNKPHFSKPYHHPVHADPLHDLSFLQVHKPQTCMDIIPFNPFQEDSYSRGVFPPPNSELPRSGSKDDCWINAQLQTTWETKSDNDSILEEPVPFVCHSDGGEGLLHKLQTVKHTLKKWNKETFGNIHSKLKEAEAKAIQSQKAFEDVPNDVNRIAAQRDNVALILATNMEVEYWKQKAHIRWLDKGDSNTKLFQAFAKGKRKKLQISHIIDGNGKGLHNMDEIKQEAIRHFQNQFQAPETPNPNLENILPYIFSLISTEDNLMLTALPSLAEVKETVWDLDPNSASSLDGFNGTFFRTCWDLIQHDVLTTSQEFFLGLPIPKGYGSTIITLIPKKEDPKRLDDYRPISLSTLIRKINTKLLANRLKKLLPKINSPEQGAFQKGKSIDDHILLAQKAIHGLDRKVFGGNLIIKIDMAKAFDSMNWNFLEGILRAFGFSQAAINLLMANLRSTFISILINGEPQGFFAMSRGVKQGNPLSLLE</sequence>
<dbReference type="OrthoDB" id="1304206at2759"/>
<dbReference type="PANTHER" id="PTHR31286">
    <property type="entry name" value="GLYCINE-RICH CELL WALL STRUCTURAL PROTEIN 1.8-LIKE"/>
    <property type="match status" value="1"/>
</dbReference>
<evidence type="ECO:0000313" key="4">
    <source>
        <dbReference type="Proteomes" id="UP000595140"/>
    </source>
</evidence>
<reference evidence="3 4" key="1">
    <citation type="submission" date="2018-04" db="EMBL/GenBank/DDBJ databases">
        <authorList>
            <person name="Vogel A."/>
        </authorList>
    </citation>
    <scope>NUCLEOTIDE SEQUENCE [LARGE SCALE GENOMIC DNA]</scope>
</reference>
<feature type="domain" description="Reverse transcriptase" evidence="2">
    <location>
        <begin position="1066"/>
        <end position="1234"/>
    </location>
</feature>
<gene>
    <name evidence="3" type="ORF">CCAM_LOCUS43426</name>
</gene>
<evidence type="ECO:0000313" key="3">
    <source>
        <dbReference type="EMBL" id="VFR01651.1"/>
    </source>
</evidence>
<accession>A0A484NKJ1</accession>
<keyword evidence="4" id="KW-1185">Reference proteome</keyword>